<evidence type="ECO:0000313" key="2">
    <source>
        <dbReference type="Proteomes" id="UP000314294"/>
    </source>
</evidence>
<gene>
    <name evidence="1" type="ORF">EYF80_062155</name>
</gene>
<comment type="caution">
    <text evidence="1">The sequence shown here is derived from an EMBL/GenBank/DDBJ whole genome shotgun (WGS) entry which is preliminary data.</text>
</comment>
<keyword evidence="2" id="KW-1185">Reference proteome</keyword>
<sequence>MDGTDEEHCECKMLGAARYFRRKYFNLLSGSFTQRHIVQSTSQVTFYCLRYATRTDRVTSCCCVEHRAERVAFSGSRVATSWEQTSRKSHIWLETRR</sequence>
<dbReference type="AlphaFoldDB" id="A0A4Z2EFN2"/>
<proteinExistence type="predicted"/>
<dbReference type="EMBL" id="SRLO01007867">
    <property type="protein sequence ID" value="TNN27699.1"/>
    <property type="molecule type" value="Genomic_DNA"/>
</dbReference>
<organism evidence="1 2">
    <name type="scientific">Liparis tanakae</name>
    <name type="common">Tanaka's snailfish</name>
    <dbReference type="NCBI Taxonomy" id="230148"/>
    <lineage>
        <taxon>Eukaryota</taxon>
        <taxon>Metazoa</taxon>
        <taxon>Chordata</taxon>
        <taxon>Craniata</taxon>
        <taxon>Vertebrata</taxon>
        <taxon>Euteleostomi</taxon>
        <taxon>Actinopterygii</taxon>
        <taxon>Neopterygii</taxon>
        <taxon>Teleostei</taxon>
        <taxon>Neoteleostei</taxon>
        <taxon>Acanthomorphata</taxon>
        <taxon>Eupercaria</taxon>
        <taxon>Perciformes</taxon>
        <taxon>Cottioidei</taxon>
        <taxon>Cottales</taxon>
        <taxon>Liparidae</taxon>
        <taxon>Liparis</taxon>
    </lineage>
</organism>
<reference evidence="1 2" key="1">
    <citation type="submission" date="2019-03" db="EMBL/GenBank/DDBJ databases">
        <title>First draft genome of Liparis tanakae, snailfish: a comprehensive survey of snailfish specific genes.</title>
        <authorList>
            <person name="Kim W."/>
            <person name="Song I."/>
            <person name="Jeong J.-H."/>
            <person name="Kim D."/>
            <person name="Kim S."/>
            <person name="Ryu S."/>
            <person name="Song J.Y."/>
            <person name="Lee S.K."/>
        </authorList>
    </citation>
    <scope>NUCLEOTIDE SEQUENCE [LARGE SCALE GENOMIC DNA]</scope>
    <source>
        <tissue evidence="1">Muscle</tissue>
    </source>
</reference>
<evidence type="ECO:0000313" key="1">
    <source>
        <dbReference type="EMBL" id="TNN27699.1"/>
    </source>
</evidence>
<dbReference type="Proteomes" id="UP000314294">
    <property type="component" value="Unassembled WGS sequence"/>
</dbReference>
<name>A0A4Z2EFN2_9TELE</name>
<accession>A0A4Z2EFN2</accession>
<protein>
    <submittedName>
        <fullName evidence="1">Uncharacterized protein</fullName>
    </submittedName>
</protein>
<dbReference type="OrthoDB" id="10066656at2759"/>